<feature type="domain" description="GGDEF" evidence="3">
    <location>
        <begin position="286"/>
        <end position="415"/>
    </location>
</feature>
<dbReference type="PROSITE" id="PS50883">
    <property type="entry name" value="EAL"/>
    <property type="match status" value="1"/>
</dbReference>
<feature type="transmembrane region" description="Helical" evidence="1">
    <location>
        <begin position="127"/>
        <end position="145"/>
    </location>
</feature>
<dbReference type="Gene3D" id="3.30.70.270">
    <property type="match status" value="1"/>
</dbReference>
<dbReference type="Pfam" id="PF00563">
    <property type="entry name" value="EAL"/>
    <property type="match status" value="1"/>
</dbReference>
<feature type="transmembrane region" description="Helical" evidence="1">
    <location>
        <begin position="25"/>
        <end position="43"/>
    </location>
</feature>
<feature type="transmembrane region" description="Helical" evidence="1">
    <location>
        <begin position="92"/>
        <end position="115"/>
    </location>
</feature>
<keyword evidence="1" id="KW-1133">Transmembrane helix</keyword>
<dbReference type="NCBIfam" id="TIGR00254">
    <property type="entry name" value="GGDEF"/>
    <property type="match status" value="1"/>
</dbReference>
<dbReference type="InterPro" id="IPR001633">
    <property type="entry name" value="EAL_dom"/>
</dbReference>
<dbReference type="CDD" id="cd01949">
    <property type="entry name" value="GGDEF"/>
    <property type="match status" value="1"/>
</dbReference>
<dbReference type="InterPro" id="IPR029787">
    <property type="entry name" value="Nucleotide_cyclase"/>
</dbReference>
<feature type="transmembrane region" description="Helical" evidence="1">
    <location>
        <begin position="55"/>
        <end position="72"/>
    </location>
</feature>
<dbReference type="EC" id="3.1.4.52" evidence="4"/>
<keyword evidence="1" id="KW-0472">Membrane</keyword>
<dbReference type="InterPro" id="IPR000160">
    <property type="entry name" value="GGDEF_dom"/>
</dbReference>
<dbReference type="GO" id="GO:0071111">
    <property type="term" value="F:cyclic-guanylate-specific phosphodiesterase activity"/>
    <property type="evidence" value="ECO:0007669"/>
    <property type="project" value="UniProtKB-EC"/>
</dbReference>
<protein>
    <submittedName>
        <fullName evidence="4">Bifunctional diguanylate cyclase/phosphodiesterase</fullName>
        <ecNumber evidence="4">2.7.7.65</ecNumber>
        <ecNumber evidence="4">3.1.4.52</ecNumber>
    </submittedName>
</protein>
<dbReference type="EC" id="2.7.7.65" evidence="4"/>
<feature type="transmembrane region" description="Helical" evidence="1">
    <location>
        <begin position="203"/>
        <end position="223"/>
    </location>
</feature>
<dbReference type="SMART" id="SM00267">
    <property type="entry name" value="GGDEF"/>
    <property type="match status" value="1"/>
</dbReference>
<name>A0AA96J6M2_9MICO</name>
<keyword evidence="1" id="KW-0812">Transmembrane</keyword>
<dbReference type="Proteomes" id="UP001304125">
    <property type="component" value="Chromosome"/>
</dbReference>
<dbReference type="InterPro" id="IPR035919">
    <property type="entry name" value="EAL_sf"/>
</dbReference>
<sequence length="687" mass="73068">MELTTPGQGGDGGTSAPPSPSRLDLYLLVVWLVGLSTFGYVMFRTAWAASFDTAFLLPTLMLIVAAIVGEAKPIDTPVSSGETRSLSMSTPFVLALVAVIGGGIAVLAQVAASLTDDVVNRRDLKKSLFNVAQYSISVFVARIVFATLADVPIFGGPMTVSTGQVIPLIVAGFAMVAVNWLLVGTVVSLAVGEPLSRVLRSDLGGAFATNLVLLSIGAIAAIVADDGVLALALLGAPVVAAHLFAAAAARHAFEAAHDSLTGLGNRSQMDHRLSDALEQARQTKSQGPALVLLDLDHFKDFNDTLGHPVGDTILREVARRLESAAPDCSVHRLGGDEYAVVVEGGARAAQRVANGLLASLDAPVKVENLELLVRASAGVAVAPEHGNDGETLMKNADIALYHAKVERDRISTFQARFDVNTVERLQTLADLRTALDEDQLHVVYQPQVDLTTGRTVAVEALVRWRHPLRGMVGPDEFIPLAENSGLIYPVTSFVLDTALAQLARWRADGYDLRMSVNLSARHLSDLSLPQQVSNALDKHSVPPSCLVLEVTETAIMSDAVRADVVIRAVRAIGVEMAIDDYGTGNASLSYLRRLEIDELKVDRSFVSNIGFDRHDLIIVQSTIELALALGVRVVAEGIEEAETVAVLGAIGHIIGQGHHLGLPASPRQIEMRLAEERGRRAGSFGSR</sequence>
<dbReference type="PANTHER" id="PTHR44757:SF2">
    <property type="entry name" value="BIOFILM ARCHITECTURE MAINTENANCE PROTEIN MBAA"/>
    <property type="match status" value="1"/>
</dbReference>
<dbReference type="CDD" id="cd01948">
    <property type="entry name" value="EAL"/>
    <property type="match status" value="1"/>
</dbReference>
<keyword evidence="4" id="KW-0378">Hydrolase</keyword>
<evidence type="ECO:0000313" key="4">
    <source>
        <dbReference type="EMBL" id="WNM24342.1"/>
    </source>
</evidence>
<evidence type="ECO:0000259" key="2">
    <source>
        <dbReference type="PROSITE" id="PS50883"/>
    </source>
</evidence>
<keyword evidence="4" id="KW-0808">Transferase</keyword>
<organism evidence="4 5">
    <name type="scientific">Demequina capsici</name>
    <dbReference type="NCBI Taxonomy" id="3075620"/>
    <lineage>
        <taxon>Bacteria</taxon>
        <taxon>Bacillati</taxon>
        <taxon>Actinomycetota</taxon>
        <taxon>Actinomycetes</taxon>
        <taxon>Micrococcales</taxon>
        <taxon>Demequinaceae</taxon>
        <taxon>Demequina</taxon>
    </lineage>
</organism>
<dbReference type="AlphaFoldDB" id="A0AA96J6M2"/>
<dbReference type="RefSeq" id="WP_313497962.1">
    <property type="nucleotide sequence ID" value="NZ_CP134879.1"/>
</dbReference>
<evidence type="ECO:0000256" key="1">
    <source>
        <dbReference type="SAM" id="Phobius"/>
    </source>
</evidence>
<dbReference type="InterPro" id="IPR052155">
    <property type="entry name" value="Biofilm_reg_signaling"/>
</dbReference>
<dbReference type="SUPFAM" id="SSF141868">
    <property type="entry name" value="EAL domain-like"/>
    <property type="match status" value="1"/>
</dbReference>
<dbReference type="PANTHER" id="PTHR44757">
    <property type="entry name" value="DIGUANYLATE CYCLASE DGCP"/>
    <property type="match status" value="1"/>
</dbReference>
<dbReference type="GO" id="GO:0052621">
    <property type="term" value="F:diguanylate cyclase activity"/>
    <property type="evidence" value="ECO:0007669"/>
    <property type="project" value="UniProtKB-EC"/>
</dbReference>
<dbReference type="SUPFAM" id="SSF55073">
    <property type="entry name" value="Nucleotide cyclase"/>
    <property type="match status" value="1"/>
</dbReference>
<evidence type="ECO:0000259" key="3">
    <source>
        <dbReference type="PROSITE" id="PS50887"/>
    </source>
</evidence>
<keyword evidence="4" id="KW-0548">Nucleotidyltransferase</keyword>
<gene>
    <name evidence="4" type="ORF">RN606_13410</name>
</gene>
<proteinExistence type="predicted"/>
<dbReference type="InterPro" id="IPR043128">
    <property type="entry name" value="Rev_trsase/Diguanyl_cyclase"/>
</dbReference>
<accession>A0AA96J6M2</accession>
<evidence type="ECO:0000313" key="5">
    <source>
        <dbReference type="Proteomes" id="UP001304125"/>
    </source>
</evidence>
<feature type="domain" description="EAL" evidence="2">
    <location>
        <begin position="424"/>
        <end position="677"/>
    </location>
</feature>
<keyword evidence="5" id="KW-1185">Reference proteome</keyword>
<dbReference type="Pfam" id="PF00990">
    <property type="entry name" value="GGDEF"/>
    <property type="match status" value="1"/>
</dbReference>
<dbReference type="Gene3D" id="3.20.20.450">
    <property type="entry name" value="EAL domain"/>
    <property type="match status" value="1"/>
</dbReference>
<reference evidence="4 5" key="1">
    <citation type="submission" date="2023-09" db="EMBL/GenBank/DDBJ databases">
        <title>Demequina sp. a novel bacteria isolated from Capsicum annuum.</title>
        <authorList>
            <person name="Humaira Z."/>
            <person name="Lee J."/>
            <person name="Cho D."/>
        </authorList>
    </citation>
    <scope>NUCLEOTIDE SEQUENCE [LARGE SCALE GENOMIC DNA]</scope>
    <source>
        <strain evidence="4 5">OYTSA14</strain>
    </source>
</reference>
<dbReference type="PROSITE" id="PS50887">
    <property type="entry name" value="GGDEF"/>
    <property type="match status" value="1"/>
</dbReference>
<feature type="transmembrane region" description="Helical" evidence="1">
    <location>
        <begin position="165"/>
        <end position="191"/>
    </location>
</feature>
<dbReference type="SMART" id="SM00052">
    <property type="entry name" value="EAL"/>
    <property type="match status" value="1"/>
</dbReference>
<dbReference type="EMBL" id="CP134879">
    <property type="protein sequence ID" value="WNM24342.1"/>
    <property type="molecule type" value="Genomic_DNA"/>
</dbReference>